<protein>
    <submittedName>
        <fullName evidence="5">Putative Proteasome-activating nucleotidase</fullName>
    </submittedName>
</protein>
<dbReference type="GO" id="GO:0005524">
    <property type="term" value="F:ATP binding"/>
    <property type="evidence" value="ECO:0007669"/>
    <property type="project" value="UniProtKB-KW"/>
</dbReference>
<evidence type="ECO:0000256" key="1">
    <source>
        <dbReference type="ARBA" id="ARBA00006914"/>
    </source>
</evidence>
<organism evidence="5 6">
    <name type="scientific">Streblomastix strix</name>
    <dbReference type="NCBI Taxonomy" id="222440"/>
    <lineage>
        <taxon>Eukaryota</taxon>
        <taxon>Metamonada</taxon>
        <taxon>Preaxostyla</taxon>
        <taxon>Oxymonadida</taxon>
        <taxon>Streblomastigidae</taxon>
        <taxon>Streblomastix</taxon>
    </lineage>
</organism>
<dbReference type="GO" id="GO:0000502">
    <property type="term" value="C:proteasome complex"/>
    <property type="evidence" value="ECO:0007669"/>
    <property type="project" value="UniProtKB-KW"/>
</dbReference>
<evidence type="ECO:0000313" key="5">
    <source>
        <dbReference type="EMBL" id="KAA6399840.1"/>
    </source>
</evidence>
<feature type="domain" description="AAA+ ATPase" evidence="4">
    <location>
        <begin position="41"/>
        <end position="129"/>
    </location>
</feature>
<proteinExistence type="inferred from homology"/>
<evidence type="ECO:0000256" key="3">
    <source>
        <dbReference type="ARBA" id="ARBA00022840"/>
    </source>
</evidence>
<name>A0A5J4WYC4_9EUKA</name>
<accession>A0A5J4WYC4</accession>
<comment type="caution">
    <text evidence="5">The sequence shown here is derived from an EMBL/GenBank/DDBJ whole genome shotgun (WGS) entry which is preliminary data.</text>
</comment>
<sequence>MNPSVGLRNIKGRDRIISTLRETICASIEEPNFFSQFGVSAPRSVILYGPPGTGKTVLARAVAQETSSKLITISGSDFGKSSEEQGIEILKKTFQQAKNNQPSLIFIDEIDSIFPSVSECSEFGGSGTENGLS</sequence>
<keyword evidence="5" id="KW-0647">Proteasome</keyword>
<dbReference type="InterPro" id="IPR003593">
    <property type="entry name" value="AAA+_ATPase"/>
</dbReference>
<dbReference type="Pfam" id="PF00004">
    <property type="entry name" value="AAA"/>
    <property type="match status" value="1"/>
</dbReference>
<keyword evidence="2" id="KW-0547">Nucleotide-binding</keyword>
<reference evidence="5 6" key="1">
    <citation type="submission" date="2019-03" db="EMBL/GenBank/DDBJ databases">
        <title>Single cell metagenomics reveals metabolic interactions within the superorganism composed of flagellate Streblomastix strix and complex community of Bacteroidetes bacteria on its surface.</title>
        <authorList>
            <person name="Treitli S.C."/>
            <person name="Kolisko M."/>
            <person name="Husnik F."/>
            <person name="Keeling P."/>
            <person name="Hampl V."/>
        </authorList>
    </citation>
    <scope>NUCLEOTIDE SEQUENCE [LARGE SCALE GENOMIC DNA]</scope>
    <source>
        <strain evidence="5">ST1C</strain>
    </source>
</reference>
<dbReference type="EMBL" id="SNRW01000670">
    <property type="protein sequence ID" value="KAA6399840.1"/>
    <property type="molecule type" value="Genomic_DNA"/>
</dbReference>
<dbReference type="GO" id="GO:0016887">
    <property type="term" value="F:ATP hydrolysis activity"/>
    <property type="evidence" value="ECO:0007669"/>
    <property type="project" value="InterPro"/>
</dbReference>
<comment type="similarity">
    <text evidence="1">Belongs to the AAA ATPase family.</text>
</comment>
<dbReference type="InterPro" id="IPR050221">
    <property type="entry name" value="26S_Proteasome_ATPase"/>
</dbReference>
<gene>
    <name evidence="5" type="ORF">EZS28_004634</name>
</gene>
<dbReference type="OrthoDB" id="10254455at2759"/>
<dbReference type="Gene3D" id="3.40.50.300">
    <property type="entry name" value="P-loop containing nucleotide triphosphate hydrolases"/>
    <property type="match status" value="1"/>
</dbReference>
<dbReference type="PANTHER" id="PTHR23073">
    <property type="entry name" value="26S PROTEASOME REGULATORY SUBUNIT"/>
    <property type="match status" value="1"/>
</dbReference>
<evidence type="ECO:0000259" key="4">
    <source>
        <dbReference type="SMART" id="SM00382"/>
    </source>
</evidence>
<dbReference type="Proteomes" id="UP000324800">
    <property type="component" value="Unassembled WGS sequence"/>
</dbReference>
<dbReference type="AlphaFoldDB" id="A0A5J4WYC4"/>
<evidence type="ECO:0000313" key="6">
    <source>
        <dbReference type="Proteomes" id="UP000324800"/>
    </source>
</evidence>
<dbReference type="InterPro" id="IPR003959">
    <property type="entry name" value="ATPase_AAA_core"/>
</dbReference>
<dbReference type="SMART" id="SM00382">
    <property type="entry name" value="AAA"/>
    <property type="match status" value="1"/>
</dbReference>
<keyword evidence="3" id="KW-0067">ATP-binding</keyword>
<evidence type="ECO:0000256" key="2">
    <source>
        <dbReference type="ARBA" id="ARBA00022741"/>
    </source>
</evidence>
<dbReference type="SUPFAM" id="SSF52540">
    <property type="entry name" value="P-loop containing nucleoside triphosphate hydrolases"/>
    <property type="match status" value="1"/>
</dbReference>
<dbReference type="InterPro" id="IPR027417">
    <property type="entry name" value="P-loop_NTPase"/>
</dbReference>